<dbReference type="InterPro" id="IPR004107">
    <property type="entry name" value="Integrase_SAM-like_N"/>
</dbReference>
<dbReference type="GO" id="GO:0003677">
    <property type="term" value="F:DNA binding"/>
    <property type="evidence" value="ECO:0007669"/>
    <property type="project" value="UniProtKB-UniRule"/>
</dbReference>
<dbReference type="Proteomes" id="UP000216411">
    <property type="component" value="Unassembled WGS sequence"/>
</dbReference>
<dbReference type="PROSITE" id="PS51898">
    <property type="entry name" value="TYR_RECOMBINASE"/>
    <property type="match status" value="1"/>
</dbReference>
<dbReference type="OrthoDB" id="9801717at2"/>
<gene>
    <name evidence="9" type="ORF">CG710_016325</name>
</gene>
<dbReference type="InterPro" id="IPR011010">
    <property type="entry name" value="DNA_brk_join_enz"/>
</dbReference>
<organism evidence="9 10">
    <name type="scientific">Lachnotalea glycerini</name>
    <dbReference type="NCBI Taxonomy" id="1763509"/>
    <lineage>
        <taxon>Bacteria</taxon>
        <taxon>Bacillati</taxon>
        <taxon>Bacillota</taxon>
        <taxon>Clostridia</taxon>
        <taxon>Lachnospirales</taxon>
        <taxon>Lachnospiraceae</taxon>
        <taxon>Lachnotalea</taxon>
    </lineage>
</organism>
<evidence type="ECO:0000259" key="7">
    <source>
        <dbReference type="PROSITE" id="PS51898"/>
    </source>
</evidence>
<evidence type="ECO:0000259" key="8">
    <source>
        <dbReference type="PROSITE" id="PS51900"/>
    </source>
</evidence>
<dbReference type="PROSITE" id="PS51900">
    <property type="entry name" value="CB"/>
    <property type="match status" value="1"/>
</dbReference>
<evidence type="ECO:0000313" key="10">
    <source>
        <dbReference type="Proteomes" id="UP000216411"/>
    </source>
</evidence>
<dbReference type="Gene3D" id="1.10.150.130">
    <property type="match status" value="1"/>
</dbReference>
<dbReference type="InterPro" id="IPR044068">
    <property type="entry name" value="CB"/>
</dbReference>
<dbReference type="InterPro" id="IPR050090">
    <property type="entry name" value="Tyrosine_recombinase_XerCD"/>
</dbReference>
<dbReference type="InterPro" id="IPR002104">
    <property type="entry name" value="Integrase_catalytic"/>
</dbReference>
<dbReference type="GO" id="GO:0006310">
    <property type="term" value="P:DNA recombination"/>
    <property type="evidence" value="ECO:0007669"/>
    <property type="project" value="UniProtKB-KW"/>
</dbReference>
<keyword evidence="4 6" id="KW-0238">DNA-binding</keyword>
<dbReference type="Pfam" id="PF02899">
    <property type="entry name" value="Phage_int_SAM_1"/>
    <property type="match status" value="1"/>
</dbReference>
<dbReference type="AlphaFoldDB" id="A0A371JBU7"/>
<proteinExistence type="inferred from homology"/>
<comment type="function">
    <text evidence="1">Site-specific tyrosine recombinase, which acts by catalyzing the cutting and rejoining of the recombining DNA molecules.</text>
</comment>
<dbReference type="Pfam" id="PF00589">
    <property type="entry name" value="Phage_integrase"/>
    <property type="match status" value="1"/>
</dbReference>
<dbReference type="EMBL" id="NOKA02000047">
    <property type="protein sequence ID" value="RDY30147.1"/>
    <property type="molecule type" value="Genomic_DNA"/>
</dbReference>
<dbReference type="RefSeq" id="WP_094377464.1">
    <property type="nucleotide sequence ID" value="NZ_NOKA02000047.1"/>
</dbReference>
<evidence type="ECO:0000313" key="9">
    <source>
        <dbReference type="EMBL" id="RDY30147.1"/>
    </source>
</evidence>
<sequence>MKKSNNEGVCLARHISFFVNDYVTSFLTESEHTIRAYKYTLTLYIMYLDEKKEITINSLNASCFNRSTIEAWILWLRNDRNCCAATCNNRLACLRVFLKYLGGKEIDCLYLYHDATLIPRLKEPKTKVKGMSKNAIKALMSVPDVTNKTGRRDLALIILLYATACRIDEVLSLKNKQLLLNVEKPYITIIGKGSKIRTIGLLPKAVSHLKKYLVEFHGNNPDPEAYVFYSRNTGIYGKLTQPAVGKMLKKHAVCAHQLCNEVPNDLHAHQIRHAKASHWLEDGMNIVQISLLLGHEHLQTTMVYLDITNDVKATALATLDDETSQKVTPKWKNADGSLLNLCGLS</sequence>
<dbReference type="PANTHER" id="PTHR30349">
    <property type="entry name" value="PHAGE INTEGRASE-RELATED"/>
    <property type="match status" value="1"/>
</dbReference>
<comment type="similarity">
    <text evidence="2">Belongs to the 'phage' integrase family.</text>
</comment>
<feature type="domain" description="Core-binding (CB)" evidence="8">
    <location>
        <begin position="17"/>
        <end position="102"/>
    </location>
</feature>
<evidence type="ECO:0000256" key="3">
    <source>
        <dbReference type="ARBA" id="ARBA00022908"/>
    </source>
</evidence>
<protein>
    <submittedName>
        <fullName evidence="9">Integrase</fullName>
    </submittedName>
</protein>
<keyword evidence="3" id="KW-0229">DNA integration</keyword>
<feature type="domain" description="Tyr recombinase" evidence="7">
    <location>
        <begin position="126"/>
        <end position="317"/>
    </location>
</feature>
<evidence type="ECO:0000256" key="4">
    <source>
        <dbReference type="ARBA" id="ARBA00023125"/>
    </source>
</evidence>
<evidence type="ECO:0000256" key="6">
    <source>
        <dbReference type="PROSITE-ProRule" id="PRU01248"/>
    </source>
</evidence>
<dbReference type="GO" id="GO:0015074">
    <property type="term" value="P:DNA integration"/>
    <property type="evidence" value="ECO:0007669"/>
    <property type="project" value="UniProtKB-KW"/>
</dbReference>
<dbReference type="Gene3D" id="1.10.443.10">
    <property type="entry name" value="Intergrase catalytic core"/>
    <property type="match status" value="1"/>
</dbReference>
<evidence type="ECO:0000256" key="2">
    <source>
        <dbReference type="ARBA" id="ARBA00008857"/>
    </source>
</evidence>
<name>A0A371JBU7_9FIRM</name>
<dbReference type="SUPFAM" id="SSF56349">
    <property type="entry name" value="DNA breaking-rejoining enzymes"/>
    <property type="match status" value="1"/>
</dbReference>
<comment type="caution">
    <text evidence="9">The sequence shown here is derived from an EMBL/GenBank/DDBJ whole genome shotgun (WGS) entry which is preliminary data.</text>
</comment>
<dbReference type="InterPro" id="IPR010998">
    <property type="entry name" value="Integrase_recombinase_N"/>
</dbReference>
<dbReference type="PANTHER" id="PTHR30349:SF41">
    <property type="entry name" value="INTEGRASE_RECOMBINASE PROTEIN MJ0367-RELATED"/>
    <property type="match status" value="1"/>
</dbReference>
<dbReference type="InterPro" id="IPR013762">
    <property type="entry name" value="Integrase-like_cat_sf"/>
</dbReference>
<keyword evidence="10" id="KW-1185">Reference proteome</keyword>
<evidence type="ECO:0000256" key="1">
    <source>
        <dbReference type="ARBA" id="ARBA00003283"/>
    </source>
</evidence>
<accession>A0A371JBU7</accession>
<reference evidence="9 10" key="1">
    <citation type="journal article" date="2017" name="Genome Announc.">
        <title>Draft Genome Sequence of a Sporulating and Motile Strain of Lachnotalea glycerini Isolated from Water in Quebec City, Canada.</title>
        <authorList>
            <person name="Maheux A.F."/>
            <person name="Boudreau D.K."/>
            <person name="Berube E."/>
            <person name="Boissinot M."/>
            <person name="Raymond F."/>
            <person name="Brodeur S."/>
            <person name="Corbeil J."/>
            <person name="Isabel S."/>
            <person name="Omar R.F."/>
            <person name="Bergeron M.G."/>
        </authorList>
    </citation>
    <scope>NUCLEOTIDE SEQUENCE [LARGE SCALE GENOMIC DNA]</scope>
    <source>
        <strain evidence="9 10">CCRI-19302</strain>
    </source>
</reference>
<evidence type="ECO:0000256" key="5">
    <source>
        <dbReference type="ARBA" id="ARBA00023172"/>
    </source>
</evidence>
<keyword evidence="5" id="KW-0233">DNA recombination</keyword>